<keyword evidence="1" id="KW-0472">Membrane</keyword>
<comment type="caution">
    <text evidence="3">The sequence shown here is derived from an EMBL/GenBank/DDBJ whole genome shotgun (WGS) entry which is preliminary data.</text>
</comment>
<evidence type="ECO:0000256" key="1">
    <source>
        <dbReference type="SAM" id="Phobius"/>
    </source>
</evidence>
<evidence type="ECO:0000313" key="3">
    <source>
        <dbReference type="EMBL" id="MBD1379149.1"/>
    </source>
</evidence>
<organism evidence="3 4">
    <name type="scientific">Metabacillus arenae</name>
    <dbReference type="NCBI Taxonomy" id="2771434"/>
    <lineage>
        <taxon>Bacteria</taxon>
        <taxon>Bacillati</taxon>
        <taxon>Bacillota</taxon>
        <taxon>Bacilli</taxon>
        <taxon>Bacillales</taxon>
        <taxon>Bacillaceae</taxon>
        <taxon>Metabacillus</taxon>
    </lineage>
</organism>
<dbReference type="Pfam" id="PF13273">
    <property type="entry name" value="DUF4064"/>
    <property type="match status" value="1"/>
</dbReference>
<evidence type="ECO:0000313" key="4">
    <source>
        <dbReference type="Proteomes" id="UP000626844"/>
    </source>
</evidence>
<dbReference type="AlphaFoldDB" id="A0A926NCR7"/>
<sequence>MKRTTEFVLGLIGGIFGLIGAVMAILIGAVDEAFTGSMEISGLGWSAVLFSIVGIIGSIVVKRKPKLGGTFMTVAGLGGTISIFIFYILPGVLLIIGGLMGLIKKEKIKSIEV</sequence>
<feature type="domain" description="DUF4064" evidence="2">
    <location>
        <begin position="2"/>
        <end position="81"/>
    </location>
</feature>
<keyword evidence="1" id="KW-1133">Transmembrane helix</keyword>
<protein>
    <submittedName>
        <fullName evidence="3">DUF4064 domain-containing protein</fullName>
    </submittedName>
</protein>
<dbReference type="RefSeq" id="WP_191155497.1">
    <property type="nucleotide sequence ID" value="NZ_JACXAI010000002.1"/>
</dbReference>
<proteinExistence type="predicted"/>
<dbReference type="EMBL" id="JACXAI010000002">
    <property type="protein sequence ID" value="MBD1379149.1"/>
    <property type="molecule type" value="Genomic_DNA"/>
</dbReference>
<keyword evidence="4" id="KW-1185">Reference proteome</keyword>
<reference evidence="3" key="1">
    <citation type="submission" date="2020-09" db="EMBL/GenBank/DDBJ databases">
        <title>A novel bacterium of genus Bacillus, isolated from South China Sea.</title>
        <authorList>
            <person name="Huang H."/>
            <person name="Mo K."/>
            <person name="Hu Y."/>
        </authorList>
    </citation>
    <scope>NUCLEOTIDE SEQUENCE</scope>
    <source>
        <strain evidence="3">IB182487</strain>
    </source>
</reference>
<feature type="transmembrane region" description="Helical" evidence="1">
    <location>
        <begin position="42"/>
        <end position="61"/>
    </location>
</feature>
<dbReference type="InterPro" id="IPR025273">
    <property type="entry name" value="DUF4064"/>
</dbReference>
<feature type="transmembrane region" description="Helical" evidence="1">
    <location>
        <begin position="73"/>
        <end position="103"/>
    </location>
</feature>
<accession>A0A926NCR7</accession>
<feature type="transmembrane region" description="Helical" evidence="1">
    <location>
        <begin position="7"/>
        <end position="30"/>
    </location>
</feature>
<name>A0A926NCR7_9BACI</name>
<gene>
    <name evidence="3" type="ORF">IC621_02800</name>
</gene>
<keyword evidence="1" id="KW-0812">Transmembrane</keyword>
<dbReference type="Proteomes" id="UP000626844">
    <property type="component" value="Unassembled WGS sequence"/>
</dbReference>
<evidence type="ECO:0000259" key="2">
    <source>
        <dbReference type="Pfam" id="PF13273"/>
    </source>
</evidence>